<evidence type="ECO:0000259" key="3">
    <source>
        <dbReference type="Pfam" id="PF00501"/>
    </source>
</evidence>
<dbReference type="GO" id="GO:0031956">
    <property type="term" value="F:medium-chain fatty acid-CoA ligase activity"/>
    <property type="evidence" value="ECO:0007669"/>
    <property type="project" value="TreeGrafter"/>
</dbReference>
<dbReference type="InterPro" id="IPR045851">
    <property type="entry name" value="AMP-bd_C_sf"/>
</dbReference>
<dbReference type="NCBIfam" id="NF005714">
    <property type="entry name" value="PRK07529.1"/>
    <property type="match status" value="1"/>
</dbReference>
<accession>A0A4D4KVS5</accession>
<comment type="caution">
    <text evidence="5">The sequence shown here is derived from an EMBL/GenBank/DDBJ whole genome shotgun (WGS) entry which is preliminary data.</text>
</comment>
<proteinExistence type="inferred from homology"/>
<organism evidence="5 6">
    <name type="scientific">Streptomyces violaceusniger</name>
    <dbReference type="NCBI Taxonomy" id="68280"/>
    <lineage>
        <taxon>Bacteria</taxon>
        <taxon>Bacillati</taxon>
        <taxon>Actinomycetota</taxon>
        <taxon>Actinomycetes</taxon>
        <taxon>Kitasatosporales</taxon>
        <taxon>Streptomycetaceae</taxon>
        <taxon>Streptomyces</taxon>
        <taxon>Streptomyces violaceusniger group</taxon>
    </lineage>
</organism>
<sequence length="643" mass="66941">MSMAPDGLRLPDHRGPDDLGRIESVPLSEWGLPRSTWEILDRAAALWPERTAVGVLPSMDDIDAPVTLTYARLRDDVVRLADTLARLGVGRGSAVSIVSPNTAGVVCATLAAQSVGVSAPVNPALSTERLGALVAAAGSRVLITAGPELDAGVWQAVTEFAPGSGIEDVLVLRPDNAVGSPPALSALAGVRVAYLSEAVRDSPGAATTSGPPQPEDPAAYFHTGGTTGTPKIAVHTHANEVAMAWSLAAHPASGSEGTMFAALPLFHVNALLVTCLAPILTGRMVLWGPPDGYRDPGLYPAFWRLVARYRITTMSAVPTVYDALARVPVNADISTLRSPVVGAAPLPDAVRREFAARTGVDLVEGYGMTEATCASAVTLPGHARPGTVGQRLPYQRIKAVDTHPATGAWSDLPPGEPGLLVISGPTVFAGYLRDGRPDADGVVRDGWLDTGDRGSVDEDGFVTLVGRAKDLIIRGGHNIAPAVIEEALLSHPAVTGAAAVGKPDRHAGEVPVAYVTLRGGADGSTGEELRQWAAQHVPEPAAAPKEVIVIDGLPTTEVGKVFKPALRADAARRAVAAELSALGGRARLAAPGAADNEISIGVVAPRAEIDHVCERLDGYTVHWHLVREEEPEVPEGETEKEST</sequence>
<feature type="domain" description="AMP-binding enzyme C-terminal" evidence="4">
    <location>
        <begin position="484"/>
        <end position="560"/>
    </location>
</feature>
<dbReference type="PANTHER" id="PTHR43201">
    <property type="entry name" value="ACYL-COA SYNTHETASE"/>
    <property type="match status" value="1"/>
</dbReference>
<dbReference type="PANTHER" id="PTHR43201:SF5">
    <property type="entry name" value="MEDIUM-CHAIN ACYL-COA LIGASE ACSF2, MITOCHONDRIAL"/>
    <property type="match status" value="1"/>
</dbReference>
<dbReference type="Pfam" id="PF00501">
    <property type="entry name" value="AMP-binding"/>
    <property type="match status" value="1"/>
</dbReference>
<dbReference type="RefSeq" id="WP_344595746.1">
    <property type="nucleotide sequence ID" value="NZ_BAAASO010000030.1"/>
</dbReference>
<dbReference type="InterPro" id="IPR020845">
    <property type="entry name" value="AMP-binding_CS"/>
</dbReference>
<feature type="domain" description="AMP-dependent synthetase/ligase" evidence="3">
    <location>
        <begin position="41"/>
        <end position="432"/>
    </location>
</feature>
<evidence type="ECO:0000259" key="4">
    <source>
        <dbReference type="Pfam" id="PF13193"/>
    </source>
</evidence>
<protein>
    <submittedName>
        <fullName evidence="5">Acyl-CoA synthetase</fullName>
    </submittedName>
</protein>
<evidence type="ECO:0000256" key="1">
    <source>
        <dbReference type="ARBA" id="ARBA00006432"/>
    </source>
</evidence>
<dbReference type="InterPro" id="IPR042099">
    <property type="entry name" value="ANL_N_sf"/>
</dbReference>
<reference evidence="5 6" key="1">
    <citation type="journal article" date="2020" name="Int. J. Syst. Evol. Microbiol.">
        <title>Reclassification of Streptomyces castelarensis and Streptomyces sporoclivatus as later heterotypic synonyms of Streptomyces antimycoticus.</title>
        <authorList>
            <person name="Komaki H."/>
            <person name="Tamura T."/>
        </authorList>
    </citation>
    <scope>NUCLEOTIDE SEQUENCE [LARGE SCALE GENOMIC DNA]</scope>
    <source>
        <strain evidence="5 6">NBRC 13459</strain>
    </source>
</reference>
<evidence type="ECO:0000256" key="2">
    <source>
        <dbReference type="ARBA" id="ARBA00022598"/>
    </source>
</evidence>
<comment type="similarity">
    <text evidence="1">Belongs to the ATP-dependent AMP-binding enzyme family.</text>
</comment>
<dbReference type="SUPFAM" id="SSF56801">
    <property type="entry name" value="Acetyl-CoA synthetase-like"/>
    <property type="match status" value="1"/>
</dbReference>
<dbReference type="EMBL" id="BJHW01000001">
    <property type="protein sequence ID" value="GDY49923.1"/>
    <property type="molecule type" value="Genomic_DNA"/>
</dbReference>
<evidence type="ECO:0000313" key="6">
    <source>
        <dbReference type="Proteomes" id="UP000301309"/>
    </source>
</evidence>
<dbReference type="AlphaFoldDB" id="A0A4D4KVS5"/>
<dbReference type="InterPro" id="IPR000873">
    <property type="entry name" value="AMP-dep_synth/lig_dom"/>
</dbReference>
<dbReference type="PROSITE" id="PS00455">
    <property type="entry name" value="AMP_BINDING"/>
    <property type="match status" value="1"/>
</dbReference>
<gene>
    <name evidence="5" type="ORF">SVIO_005460</name>
</gene>
<dbReference type="Gene3D" id="3.40.50.12780">
    <property type="entry name" value="N-terminal domain of ligase-like"/>
    <property type="match status" value="1"/>
</dbReference>
<dbReference type="Gene3D" id="3.30.300.30">
    <property type="match status" value="1"/>
</dbReference>
<dbReference type="Proteomes" id="UP000301309">
    <property type="component" value="Unassembled WGS sequence"/>
</dbReference>
<dbReference type="Pfam" id="PF13193">
    <property type="entry name" value="AMP-binding_C"/>
    <property type="match status" value="1"/>
</dbReference>
<evidence type="ECO:0000313" key="5">
    <source>
        <dbReference type="EMBL" id="GDY49923.1"/>
    </source>
</evidence>
<dbReference type="GO" id="GO:0006631">
    <property type="term" value="P:fatty acid metabolic process"/>
    <property type="evidence" value="ECO:0007669"/>
    <property type="project" value="TreeGrafter"/>
</dbReference>
<name>A0A4D4KVS5_STRVO</name>
<dbReference type="InterPro" id="IPR025110">
    <property type="entry name" value="AMP-bd_C"/>
</dbReference>
<keyword evidence="2" id="KW-0436">Ligase</keyword>
<keyword evidence="6" id="KW-1185">Reference proteome</keyword>